<keyword evidence="4" id="KW-1185">Reference proteome</keyword>
<feature type="compositionally biased region" description="Low complexity" evidence="2">
    <location>
        <begin position="36"/>
        <end position="50"/>
    </location>
</feature>
<dbReference type="AlphaFoldDB" id="A0A401YP00"/>
<comment type="caution">
    <text evidence="3">The sequence shown here is derived from an EMBL/GenBank/DDBJ whole genome shotgun (WGS) entry which is preliminary data.</text>
</comment>
<proteinExistence type="predicted"/>
<organism evidence="3 4">
    <name type="scientific">Embleya hyalina</name>
    <dbReference type="NCBI Taxonomy" id="516124"/>
    <lineage>
        <taxon>Bacteria</taxon>
        <taxon>Bacillati</taxon>
        <taxon>Actinomycetota</taxon>
        <taxon>Actinomycetes</taxon>
        <taxon>Kitasatosporales</taxon>
        <taxon>Streptomycetaceae</taxon>
        <taxon>Embleya</taxon>
    </lineage>
</organism>
<keyword evidence="1" id="KW-0175">Coiled coil</keyword>
<feature type="coiled-coil region" evidence="1">
    <location>
        <begin position="283"/>
        <end position="370"/>
    </location>
</feature>
<feature type="compositionally biased region" description="Low complexity" evidence="2">
    <location>
        <begin position="13"/>
        <end position="27"/>
    </location>
</feature>
<evidence type="ECO:0000256" key="2">
    <source>
        <dbReference type="SAM" id="MobiDB-lite"/>
    </source>
</evidence>
<dbReference type="Proteomes" id="UP000286931">
    <property type="component" value="Unassembled WGS sequence"/>
</dbReference>
<reference evidence="3 4" key="1">
    <citation type="submission" date="2018-12" db="EMBL/GenBank/DDBJ databases">
        <title>Draft genome sequence of Embleya hyalina NBRC 13850T.</title>
        <authorList>
            <person name="Komaki H."/>
            <person name="Hosoyama A."/>
            <person name="Kimura A."/>
            <person name="Ichikawa N."/>
            <person name="Tamura T."/>
        </authorList>
    </citation>
    <scope>NUCLEOTIDE SEQUENCE [LARGE SCALE GENOMIC DNA]</scope>
    <source>
        <strain evidence="3 4">NBRC 13850</strain>
    </source>
</reference>
<evidence type="ECO:0000313" key="3">
    <source>
        <dbReference type="EMBL" id="GCD96275.1"/>
    </source>
</evidence>
<dbReference type="InterPro" id="IPR010298">
    <property type="entry name" value="YacP-like"/>
</dbReference>
<dbReference type="EMBL" id="BIFH01000020">
    <property type="protein sequence ID" value="GCD96275.1"/>
    <property type="molecule type" value="Genomic_DNA"/>
</dbReference>
<dbReference type="PANTHER" id="PTHR34547:SF1">
    <property type="entry name" value="YACP-LIKE NYN DOMAIN PROTEIN"/>
    <property type="match status" value="1"/>
</dbReference>
<evidence type="ECO:0000313" key="4">
    <source>
        <dbReference type="Proteomes" id="UP000286931"/>
    </source>
</evidence>
<protein>
    <submittedName>
        <fullName evidence="3">RNA-binding protein</fullName>
    </submittedName>
</protein>
<sequence length="571" mass="59863">MSGPDTRADEVTPAHAADAAEAVPAAEPDLDARSGTAAAPDAATDAATDAEPVEPGRQAGANGLVESAAGSLRSARSEGAVHHAVASEAHGAAEPPAGTHSAGDVPAGAVEAAASVEAAVDPETGRGASEAPVVEPEVLTGPLPEAVRVRVISVAADALGTMTADEVPGPLRRFARFTHQRRAKFAATPLAAALENDPVFRQRIAERFRKGLPEISEALEAGKVPAAADPLDVAAAAYLLRPRGWVRLIETAGDAAKEAAADRAEAEAAETLSRLEHEVGVLRAASKTEHERLRAELETARKEADHLRRQVRGLQGSAKHEEKEARRARSELDAVRVEAQAAIAAAEKEARRLRGRVAEVESALEASRRAAREGRSMEDTRVRLLLDTVLEAAQGLRRELALPPVGIRPADMVDAVVPGASGIKDIAQRALEGDDPALLDQLLALPQAHLVIDGYNVTKTGYPTLALNKQRDRLVGGLTGLAAQTGCEVTCVFDGAQLDAPVLLAPARGVRVMFSKPGETADELIRRLVRAEPPGRPVVVVSTDREVAEGVRKAGARPVPSTMLLRRLTRG</sequence>
<evidence type="ECO:0000256" key="1">
    <source>
        <dbReference type="SAM" id="Coils"/>
    </source>
</evidence>
<feature type="region of interest" description="Disordered" evidence="2">
    <location>
        <begin position="1"/>
        <end position="105"/>
    </location>
</feature>
<dbReference type="RefSeq" id="WP_371863020.1">
    <property type="nucleotide sequence ID" value="NZ_BIFH01000020.1"/>
</dbReference>
<accession>A0A401YP00</accession>
<name>A0A401YP00_9ACTN</name>
<gene>
    <name evidence="3" type="ORF">EHYA_03960</name>
</gene>
<dbReference type="PANTHER" id="PTHR34547">
    <property type="entry name" value="YACP-LIKE NYN DOMAIN PROTEIN"/>
    <property type="match status" value="1"/>
</dbReference>
<dbReference type="Pfam" id="PF05991">
    <property type="entry name" value="NYN_YacP"/>
    <property type="match status" value="1"/>
</dbReference>
<feature type="compositionally biased region" description="Basic and acidic residues" evidence="2">
    <location>
        <begin position="1"/>
        <end position="12"/>
    </location>
</feature>